<evidence type="ECO:0000313" key="3">
    <source>
        <dbReference type="EMBL" id="GGE99384.1"/>
    </source>
</evidence>
<dbReference type="PROSITE" id="PS51257">
    <property type="entry name" value="PROKAR_LIPOPROTEIN"/>
    <property type="match status" value="1"/>
</dbReference>
<dbReference type="InterPro" id="IPR053147">
    <property type="entry name" value="Hsp_HslJ-like"/>
</dbReference>
<feature type="chain" id="PRO_5011980056" evidence="1">
    <location>
        <begin position="20"/>
        <end position="143"/>
    </location>
</feature>
<reference evidence="3" key="1">
    <citation type="journal article" date="2014" name="Int. J. Syst. Evol. Microbiol.">
        <title>Complete genome of a new Firmicutes species belonging to the dominant human colonic microbiota ('Ruminococcus bicirculans') reveals two chromosomes and a selective capacity to utilize plant glucans.</title>
        <authorList>
            <consortium name="NISC Comparative Sequencing Program"/>
            <person name="Wegmann U."/>
            <person name="Louis P."/>
            <person name="Goesmann A."/>
            <person name="Henrissat B."/>
            <person name="Duncan S.H."/>
            <person name="Flint H.J."/>
        </authorList>
    </citation>
    <scope>NUCLEOTIDE SEQUENCE</scope>
    <source>
        <strain evidence="3">CGMCC 1.12707</strain>
    </source>
</reference>
<evidence type="ECO:0000259" key="2">
    <source>
        <dbReference type="Pfam" id="PF03724"/>
    </source>
</evidence>
<keyword evidence="1" id="KW-0732">Signal</keyword>
<organism evidence="4 5">
    <name type="scientific">Chishuiella changwenlii</name>
    <dbReference type="NCBI Taxonomy" id="1434701"/>
    <lineage>
        <taxon>Bacteria</taxon>
        <taxon>Pseudomonadati</taxon>
        <taxon>Bacteroidota</taxon>
        <taxon>Flavobacteriia</taxon>
        <taxon>Flavobacteriales</taxon>
        <taxon>Weeksellaceae</taxon>
        <taxon>Chishuiella</taxon>
    </lineage>
</organism>
<dbReference type="EMBL" id="BMFL01000010">
    <property type="protein sequence ID" value="GGE99384.1"/>
    <property type="molecule type" value="Genomic_DNA"/>
</dbReference>
<dbReference type="Proteomes" id="UP000650994">
    <property type="component" value="Unassembled WGS sequence"/>
</dbReference>
<gene>
    <name evidence="3" type="ORF">GCM10010984_16210</name>
    <name evidence="4" type="ORF">SAMN05443634_102283</name>
</gene>
<evidence type="ECO:0000256" key="1">
    <source>
        <dbReference type="SAM" id="SignalP"/>
    </source>
</evidence>
<keyword evidence="4" id="KW-0346">Stress response</keyword>
<dbReference type="Proteomes" id="UP000184120">
    <property type="component" value="Unassembled WGS sequence"/>
</dbReference>
<dbReference type="RefSeq" id="WP_072929734.1">
    <property type="nucleotide sequence ID" value="NZ_BMFL01000010.1"/>
</dbReference>
<protein>
    <submittedName>
        <fullName evidence="4">Heat shock protein HslJ</fullName>
    </submittedName>
</protein>
<dbReference type="OrthoDB" id="880459at2"/>
<reference evidence="4" key="2">
    <citation type="submission" date="2016-11" db="EMBL/GenBank/DDBJ databases">
        <authorList>
            <person name="Jaros S."/>
            <person name="Januszkiewicz K."/>
            <person name="Wedrychowicz H."/>
        </authorList>
    </citation>
    <scope>NUCLEOTIDE SEQUENCE [LARGE SCALE GENOMIC DNA]</scope>
    <source>
        <strain evidence="4">DSM 27989</strain>
    </source>
</reference>
<keyword evidence="6" id="KW-1185">Reference proteome</keyword>
<proteinExistence type="predicted"/>
<accession>A0A1M6UAG9</accession>
<reference evidence="6" key="4">
    <citation type="journal article" date="2019" name="Int. J. Syst. Evol. Microbiol.">
        <title>The Global Catalogue of Microorganisms (GCM) 10K type strain sequencing project: providing services to taxonomists for standard genome sequencing and annotation.</title>
        <authorList>
            <consortium name="The Broad Institute Genomics Platform"/>
            <consortium name="The Broad Institute Genome Sequencing Center for Infectious Disease"/>
            <person name="Wu L."/>
            <person name="Ma J."/>
        </authorList>
    </citation>
    <scope>NUCLEOTIDE SEQUENCE [LARGE SCALE GENOMIC DNA]</scope>
    <source>
        <strain evidence="6">CGMCC 1.12707</strain>
    </source>
</reference>
<dbReference type="PANTHER" id="PTHR35535">
    <property type="entry name" value="HEAT SHOCK PROTEIN HSLJ"/>
    <property type="match status" value="1"/>
</dbReference>
<evidence type="ECO:0000313" key="5">
    <source>
        <dbReference type="Proteomes" id="UP000184120"/>
    </source>
</evidence>
<dbReference type="PANTHER" id="PTHR35535:SF2">
    <property type="entry name" value="DUF306 DOMAIN-CONTAINING PROTEIN"/>
    <property type="match status" value="1"/>
</dbReference>
<reference evidence="3" key="5">
    <citation type="submission" date="2024-05" db="EMBL/GenBank/DDBJ databases">
        <authorList>
            <person name="Sun Q."/>
            <person name="Zhou Y."/>
        </authorList>
    </citation>
    <scope>NUCLEOTIDE SEQUENCE</scope>
    <source>
        <strain evidence="3">CGMCC 1.12707</strain>
    </source>
</reference>
<evidence type="ECO:0000313" key="6">
    <source>
        <dbReference type="Proteomes" id="UP000650994"/>
    </source>
</evidence>
<dbReference type="STRING" id="1434701.SAMN05443634_102283"/>
<feature type="domain" description="DUF306" evidence="2">
    <location>
        <begin position="37"/>
        <end position="134"/>
    </location>
</feature>
<evidence type="ECO:0000313" key="4">
    <source>
        <dbReference type="EMBL" id="SHK66159.1"/>
    </source>
</evidence>
<dbReference type="Pfam" id="PF03724">
    <property type="entry name" value="META"/>
    <property type="match status" value="1"/>
</dbReference>
<dbReference type="InterPro" id="IPR038670">
    <property type="entry name" value="HslJ-like_sf"/>
</dbReference>
<dbReference type="EMBL" id="FRBH01000002">
    <property type="protein sequence ID" value="SHK66159.1"/>
    <property type="molecule type" value="Genomic_DNA"/>
</dbReference>
<dbReference type="Gene3D" id="2.40.128.270">
    <property type="match status" value="1"/>
</dbReference>
<feature type="signal peptide" evidence="1">
    <location>
        <begin position="1"/>
        <end position="19"/>
    </location>
</feature>
<dbReference type="AlphaFoldDB" id="A0A1M6UAG9"/>
<name>A0A1M6UAG9_9FLAO</name>
<sequence length="143" mass="15659">MKISTIFCATLLATFVATSCSTNTNTAKLKAKPEVSISNQEWFLVGDNNTVKGLYDKNISMVIDESASKVSGFSGCNNFNATIAKTNGTITFGNFSETKMACPNLKAEQDFLSVLKNVNRYEIAGKELYLYKGNILLMKLKTT</sequence>
<dbReference type="InterPro" id="IPR005184">
    <property type="entry name" value="DUF306_Meta_HslJ"/>
</dbReference>
<reference evidence="5" key="3">
    <citation type="submission" date="2016-11" db="EMBL/GenBank/DDBJ databases">
        <authorList>
            <person name="Varghese N."/>
            <person name="Submissions S."/>
        </authorList>
    </citation>
    <scope>NUCLEOTIDE SEQUENCE [LARGE SCALE GENOMIC DNA]</scope>
    <source>
        <strain evidence="5">DSM 27989</strain>
    </source>
</reference>